<evidence type="ECO:0000313" key="2">
    <source>
        <dbReference type="Ensembl" id="ENSEBUP00000007051.1"/>
    </source>
</evidence>
<reference evidence="2" key="2">
    <citation type="submission" date="2025-09" db="UniProtKB">
        <authorList>
            <consortium name="Ensembl"/>
        </authorList>
    </citation>
    <scope>IDENTIFICATION</scope>
</reference>
<feature type="region of interest" description="Disordered" evidence="1">
    <location>
        <begin position="188"/>
        <end position="208"/>
    </location>
</feature>
<dbReference type="GeneTree" id="ENSGT01150000287095"/>
<feature type="compositionally biased region" description="Basic and acidic residues" evidence="1">
    <location>
        <begin position="10"/>
        <end position="21"/>
    </location>
</feature>
<proteinExistence type="predicted"/>
<organism evidence="2 3">
    <name type="scientific">Eptatretus burgeri</name>
    <name type="common">Inshore hagfish</name>
    <dbReference type="NCBI Taxonomy" id="7764"/>
    <lineage>
        <taxon>Eukaryota</taxon>
        <taxon>Metazoa</taxon>
        <taxon>Chordata</taxon>
        <taxon>Craniata</taxon>
        <taxon>Vertebrata</taxon>
        <taxon>Cyclostomata</taxon>
        <taxon>Myxini</taxon>
        <taxon>Myxiniformes</taxon>
        <taxon>Myxinidae</taxon>
        <taxon>Eptatretinae</taxon>
        <taxon>Eptatretus</taxon>
    </lineage>
</organism>
<sequence>MSIEMLTQVEGHKISSERRLATELPPTLTRSSLGHLRGHHNNTHANQLSFVQHGTQNLGAAGQGPWKLLTRNPRVGLGESGLLKAGAVHRELGINASLQVWQKLSIAHHPFNTIPTMKHGGGSIMLWGCFSAAGTGRLIRGEGTVNGAKYRQILELGEPVSECKRPETAAKIYVPTAQWPFAYSQSKTGMASEQERESPRVGQPKPRLNPVENIWKDLKIAVPVTTMVMFQWPIRVRVRWTGGLAVPVMKRNPESSACAELGCSLSNLTELEQIWKGEWEKIPKSRRTNLTQTYSRRDEAVIAAKGASSKVLTQGFEYLLMQDISDFC</sequence>
<dbReference type="Ensembl" id="ENSEBUT00000007521.1">
    <property type="protein sequence ID" value="ENSEBUP00000007051.1"/>
    <property type="gene ID" value="ENSEBUG00000004632.1"/>
</dbReference>
<feature type="region of interest" description="Disordered" evidence="1">
    <location>
        <begin position="1"/>
        <end position="41"/>
    </location>
</feature>
<name>A0A8C4NM52_EPTBU</name>
<protein>
    <submittedName>
        <fullName evidence="2">Uncharacterized protein</fullName>
    </submittedName>
</protein>
<dbReference type="GO" id="GO:0003676">
    <property type="term" value="F:nucleic acid binding"/>
    <property type="evidence" value="ECO:0007669"/>
    <property type="project" value="InterPro"/>
</dbReference>
<reference evidence="2" key="1">
    <citation type="submission" date="2025-08" db="UniProtKB">
        <authorList>
            <consortium name="Ensembl"/>
        </authorList>
    </citation>
    <scope>IDENTIFICATION</scope>
</reference>
<evidence type="ECO:0000256" key="1">
    <source>
        <dbReference type="SAM" id="MobiDB-lite"/>
    </source>
</evidence>
<dbReference type="InterPro" id="IPR036397">
    <property type="entry name" value="RNaseH_sf"/>
</dbReference>
<dbReference type="Proteomes" id="UP000694388">
    <property type="component" value="Unplaced"/>
</dbReference>
<dbReference type="AlphaFoldDB" id="A0A8C4NM52"/>
<keyword evidence="3" id="KW-1185">Reference proteome</keyword>
<evidence type="ECO:0000313" key="3">
    <source>
        <dbReference type="Proteomes" id="UP000694388"/>
    </source>
</evidence>
<accession>A0A8C4NM52</accession>
<dbReference type="Gene3D" id="3.30.420.10">
    <property type="entry name" value="Ribonuclease H-like superfamily/Ribonuclease H"/>
    <property type="match status" value="1"/>
</dbReference>